<proteinExistence type="predicted"/>
<keyword evidence="1" id="KW-1133">Transmembrane helix</keyword>
<feature type="transmembrane region" description="Helical" evidence="1">
    <location>
        <begin position="12"/>
        <end position="33"/>
    </location>
</feature>
<keyword evidence="3" id="KW-1185">Reference proteome</keyword>
<evidence type="ECO:0000313" key="3">
    <source>
        <dbReference type="Proteomes" id="UP000018888"/>
    </source>
</evidence>
<keyword evidence="1" id="KW-0812">Transmembrane</keyword>
<organism evidence="2 3">
    <name type="scientific">Rhizophagus irregularis (strain DAOM 181602 / DAOM 197198 / MUCL 43194)</name>
    <name type="common">Arbuscular mycorrhizal fungus</name>
    <name type="synonym">Glomus intraradices</name>
    <dbReference type="NCBI Taxonomy" id="747089"/>
    <lineage>
        <taxon>Eukaryota</taxon>
        <taxon>Fungi</taxon>
        <taxon>Fungi incertae sedis</taxon>
        <taxon>Mucoromycota</taxon>
        <taxon>Glomeromycotina</taxon>
        <taxon>Glomeromycetes</taxon>
        <taxon>Glomerales</taxon>
        <taxon>Glomeraceae</taxon>
        <taxon>Rhizophagus</taxon>
    </lineage>
</organism>
<accession>A0A2P4PPJ7</accession>
<feature type="non-terminal residue" evidence="2">
    <location>
        <position position="70"/>
    </location>
</feature>
<reference evidence="2 3" key="2">
    <citation type="journal article" date="2018" name="New Phytol.">
        <title>High intraspecific genome diversity in the model arbuscular mycorrhizal symbiont Rhizophagus irregularis.</title>
        <authorList>
            <person name="Chen E.C.H."/>
            <person name="Morin E."/>
            <person name="Beaudet D."/>
            <person name="Noel J."/>
            <person name="Yildirir G."/>
            <person name="Ndikumana S."/>
            <person name="Charron P."/>
            <person name="St-Onge C."/>
            <person name="Giorgi J."/>
            <person name="Kruger M."/>
            <person name="Marton T."/>
            <person name="Ropars J."/>
            <person name="Grigoriev I.V."/>
            <person name="Hainaut M."/>
            <person name="Henrissat B."/>
            <person name="Roux C."/>
            <person name="Martin F."/>
            <person name="Corradi N."/>
        </authorList>
    </citation>
    <scope>NUCLEOTIDE SEQUENCE [LARGE SCALE GENOMIC DNA]</scope>
    <source>
        <strain evidence="2 3">DAOM 197198</strain>
    </source>
</reference>
<evidence type="ECO:0000313" key="2">
    <source>
        <dbReference type="EMBL" id="POG67296.1"/>
    </source>
</evidence>
<comment type="caution">
    <text evidence="2">The sequence shown here is derived from an EMBL/GenBank/DDBJ whole genome shotgun (WGS) entry which is preliminary data.</text>
</comment>
<dbReference type="Proteomes" id="UP000018888">
    <property type="component" value="Unassembled WGS sequence"/>
</dbReference>
<dbReference type="EMBL" id="AUPC02000173">
    <property type="protein sequence ID" value="POG67296.1"/>
    <property type="molecule type" value="Genomic_DNA"/>
</dbReference>
<feature type="transmembrane region" description="Helical" evidence="1">
    <location>
        <begin position="45"/>
        <end position="64"/>
    </location>
</feature>
<dbReference type="AlphaFoldDB" id="A0A2P4PPJ7"/>
<evidence type="ECO:0000256" key="1">
    <source>
        <dbReference type="SAM" id="Phobius"/>
    </source>
</evidence>
<name>A0A2P4PPJ7_RHIID</name>
<keyword evidence="1" id="KW-0472">Membrane</keyword>
<gene>
    <name evidence="2" type="ORF">GLOIN_2v1648629</name>
</gene>
<protein>
    <submittedName>
        <fullName evidence="2">Uncharacterized protein</fullName>
    </submittedName>
</protein>
<feature type="non-terminal residue" evidence="2">
    <location>
        <position position="1"/>
    </location>
</feature>
<sequence>CSSAFFILPFLRFFCCFYFLFGPFIFFCSHFVSFVPLHYPSLFSFFFHSHFVFFAPLHYFYFFIPFCSIS</sequence>
<reference evidence="2 3" key="1">
    <citation type="journal article" date="2013" name="Proc. Natl. Acad. Sci. U.S.A.">
        <title>Genome of an arbuscular mycorrhizal fungus provides insight into the oldest plant symbiosis.</title>
        <authorList>
            <person name="Tisserant E."/>
            <person name="Malbreil M."/>
            <person name="Kuo A."/>
            <person name="Kohler A."/>
            <person name="Symeonidi A."/>
            <person name="Balestrini R."/>
            <person name="Charron P."/>
            <person name="Duensing N."/>
            <person name="Frei Dit Frey N."/>
            <person name="Gianinazzi-Pearson V."/>
            <person name="Gilbert L.B."/>
            <person name="Handa Y."/>
            <person name="Herr J.R."/>
            <person name="Hijri M."/>
            <person name="Koul R."/>
            <person name="Kawaguchi M."/>
            <person name="Krajinski F."/>
            <person name="Lammers P.J."/>
            <person name="Masclaux F.G."/>
            <person name="Murat C."/>
            <person name="Morin E."/>
            <person name="Ndikumana S."/>
            <person name="Pagni M."/>
            <person name="Petitpierre D."/>
            <person name="Requena N."/>
            <person name="Rosikiewicz P."/>
            <person name="Riley R."/>
            <person name="Saito K."/>
            <person name="San Clemente H."/>
            <person name="Shapiro H."/>
            <person name="van Tuinen D."/>
            <person name="Becard G."/>
            <person name="Bonfante P."/>
            <person name="Paszkowski U."/>
            <person name="Shachar-Hill Y.Y."/>
            <person name="Tuskan G.A."/>
            <person name="Young P.W."/>
            <person name="Sanders I.R."/>
            <person name="Henrissat B."/>
            <person name="Rensing S.A."/>
            <person name="Grigoriev I.V."/>
            <person name="Corradi N."/>
            <person name="Roux C."/>
            <person name="Martin F."/>
        </authorList>
    </citation>
    <scope>NUCLEOTIDE SEQUENCE [LARGE SCALE GENOMIC DNA]</scope>
    <source>
        <strain evidence="2 3">DAOM 197198</strain>
    </source>
</reference>